<dbReference type="FunFam" id="3.30.70.360:FF:000001">
    <property type="entry name" value="N-acetyldiaminopimelate deacetylase"/>
    <property type="match status" value="1"/>
</dbReference>
<feature type="binding site" evidence="2">
    <location>
        <position position="106"/>
    </location>
    <ligand>
        <name>Mn(2+)</name>
        <dbReference type="ChEBI" id="CHEBI:29035"/>
        <label>2</label>
    </ligand>
</feature>
<dbReference type="GO" id="GO:0050118">
    <property type="term" value="F:N-acetyldiaminopimelate deacetylase activity"/>
    <property type="evidence" value="ECO:0007669"/>
    <property type="project" value="UniProtKB-ARBA"/>
</dbReference>
<feature type="binding site" evidence="2">
    <location>
        <position position="104"/>
    </location>
    <ligand>
        <name>Mn(2+)</name>
        <dbReference type="ChEBI" id="CHEBI:29035"/>
        <label>2</label>
    </ligand>
</feature>
<dbReference type="EMBL" id="QDDR01000002">
    <property type="protein sequence ID" value="PVE48534.1"/>
    <property type="molecule type" value="Genomic_DNA"/>
</dbReference>
<organism evidence="4 5">
    <name type="scientific">Pararhodobacter aggregans</name>
    <dbReference type="NCBI Taxonomy" id="404875"/>
    <lineage>
        <taxon>Bacteria</taxon>
        <taxon>Pseudomonadati</taxon>
        <taxon>Pseudomonadota</taxon>
        <taxon>Alphaproteobacteria</taxon>
        <taxon>Rhodobacterales</taxon>
        <taxon>Paracoccaceae</taxon>
        <taxon>Pararhodobacter</taxon>
    </lineage>
</organism>
<name>A0A2T7UV58_9RHOB</name>
<proteinExistence type="predicted"/>
<protein>
    <submittedName>
        <fullName evidence="4">Amidohydrolase</fullName>
    </submittedName>
</protein>
<gene>
    <name evidence="4" type="ORF">DDE23_05625</name>
</gene>
<dbReference type="Gene3D" id="3.30.70.360">
    <property type="match status" value="1"/>
</dbReference>
<dbReference type="InterPro" id="IPR017439">
    <property type="entry name" value="Amidohydrolase"/>
</dbReference>
<dbReference type="PANTHER" id="PTHR11014:SF63">
    <property type="entry name" value="METALLOPEPTIDASE, PUTATIVE (AFU_ORTHOLOGUE AFUA_6G09600)-RELATED"/>
    <property type="match status" value="1"/>
</dbReference>
<dbReference type="InterPro" id="IPR011650">
    <property type="entry name" value="Peptidase_M20_dimer"/>
</dbReference>
<evidence type="ECO:0000259" key="3">
    <source>
        <dbReference type="Pfam" id="PF07687"/>
    </source>
</evidence>
<dbReference type="SUPFAM" id="SSF53187">
    <property type="entry name" value="Zn-dependent exopeptidases"/>
    <property type="match status" value="1"/>
</dbReference>
<dbReference type="Pfam" id="PF07687">
    <property type="entry name" value="M20_dimer"/>
    <property type="match status" value="1"/>
</dbReference>
<dbReference type="AlphaFoldDB" id="A0A2T7UV58"/>
<feature type="domain" description="Peptidase M20 dimerisation" evidence="3">
    <location>
        <begin position="189"/>
        <end position="286"/>
    </location>
</feature>
<dbReference type="Gene3D" id="3.40.630.10">
    <property type="entry name" value="Zn peptidases"/>
    <property type="match status" value="1"/>
</dbReference>
<comment type="caution">
    <text evidence="4">The sequence shown here is derived from an EMBL/GenBank/DDBJ whole genome shotgun (WGS) entry which is preliminary data.</text>
</comment>
<keyword evidence="2" id="KW-0479">Metal-binding</keyword>
<comment type="cofactor">
    <cofactor evidence="2">
        <name>Mn(2+)</name>
        <dbReference type="ChEBI" id="CHEBI:29035"/>
    </cofactor>
    <text evidence="2">The Mn(2+) ion enhances activity.</text>
</comment>
<keyword evidence="2" id="KW-0464">Manganese</keyword>
<dbReference type="SUPFAM" id="SSF55031">
    <property type="entry name" value="Bacterial exopeptidase dimerisation domain"/>
    <property type="match status" value="1"/>
</dbReference>
<dbReference type="OrthoDB" id="9777385at2"/>
<dbReference type="NCBIfam" id="TIGR01891">
    <property type="entry name" value="amidohydrolases"/>
    <property type="match status" value="1"/>
</dbReference>
<reference evidence="4 5" key="1">
    <citation type="journal article" date="2011" name="Syst. Appl. Microbiol.">
        <title>Defluviimonas denitrificans gen. nov., sp. nov., and Pararhodobacter aggregans gen. nov., sp. nov., non-phototrophic Rhodobacteraceae from the biofilter of a marine aquaculture.</title>
        <authorList>
            <person name="Foesel B.U."/>
            <person name="Drake H.L."/>
            <person name="Schramm A."/>
        </authorList>
    </citation>
    <scope>NUCLEOTIDE SEQUENCE [LARGE SCALE GENOMIC DNA]</scope>
    <source>
        <strain evidence="4 5">D1-19</strain>
    </source>
</reference>
<evidence type="ECO:0000256" key="1">
    <source>
        <dbReference type="ARBA" id="ARBA00022801"/>
    </source>
</evidence>
<feature type="binding site" evidence="2">
    <location>
        <position position="165"/>
    </location>
    <ligand>
        <name>Mn(2+)</name>
        <dbReference type="ChEBI" id="CHEBI:29035"/>
        <label>2</label>
    </ligand>
</feature>
<dbReference type="Proteomes" id="UP000244810">
    <property type="component" value="Unassembled WGS sequence"/>
</dbReference>
<accession>A0A2T7UV58</accession>
<feature type="binding site" evidence="2">
    <location>
        <position position="359"/>
    </location>
    <ligand>
        <name>Mn(2+)</name>
        <dbReference type="ChEBI" id="CHEBI:29035"/>
        <label>2</label>
    </ligand>
</feature>
<dbReference type="PIRSF" id="PIRSF005962">
    <property type="entry name" value="Pept_M20D_amidohydro"/>
    <property type="match status" value="1"/>
</dbReference>
<dbReference type="InterPro" id="IPR002933">
    <property type="entry name" value="Peptidase_M20"/>
</dbReference>
<sequence>MPVKNRFADWLPEIAAWRQDFHAHPELRFDLPRTSGRVAELLRSFGVDEITEGVGQSGVVAVIRGRQTGSGRVLGFRADMDALPIHEATGLPHASTEAGKMHACGHDGHTAMLLGAARYLAETRNFDGTVVLAFQPAEEMGGGAKAMVEDGLMERWGIQEVYGLHNRPNQPLGSFAVKPGPVLAAADFFEIAVRGKGGHGAMPHLAADTTLAAAAVVMALQQVVARNVPALQPAVLSVTGMATDTMAHNVIPDAVRLTGTVRTFDVPTKMLIKERIAAIARATAEAYGATATLTYQDGVLPTINSGPEAEVALSAAQAVSAEIDTAFEPSMGGEDFADMLAVRPGAFVFLGIGPSADLHHPEYEFNDEAIPAGCSWFATLAEQRMPLSA</sequence>
<dbReference type="GO" id="GO:0046872">
    <property type="term" value="F:metal ion binding"/>
    <property type="evidence" value="ECO:0007669"/>
    <property type="project" value="UniProtKB-KW"/>
</dbReference>
<evidence type="ECO:0000313" key="5">
    <source>
        <dbReference type="Proteomes" id="UP000244810"/>
    </source>
</evidence>
<dbReference type="GO" id="GO:0019877">
    <property type="term" value="P:diaminopimelate biosynthetic process"/>
    <property type="evidence" value="ECO:0007669"/>
    <property type="project" value="UniProtKB-ARBA"/>
</dbReference>
<dbReference type="RefSeq" id="WP_107750578.1">
    <property type="nucleotide sequence ID" value="NZ_QBKF01000002.1"/>
</dbReference>
<dbReference type="InterPro" id="IPR036264">
    <property type="entry name" value="Bact_exopeptidase_dim_dom"/>
</dbReference>
<keyword evidence="1 4" id="KW-0378">Hydrolase</keyword>
<dbReference type="Pfam" id="PF01546">
    <property type="entry name" value="Peptidase_M20"/>
    <property type="match status" value="1"/>
</dbReference>
<feature type="binding site" evidence="2">
    <location>
        <position position="139"/>
    </location>
    <ligand>
        <name>Mn(2+)</name>
        <dbReference type="ChEBI" id="CHEBI:29035"/>
        <label>2</label>
    </ligand>
</feature>
<evidence type="ECO:0000313" key="4">
    <source>
        <dbReference type="EMBL" id="PVE48534.1"/>
    </source>
</evidence>
<dbReference type="PANTHER" id="PTHR11014">
    <property type="entry name" value="PEPTIDASE M20 FAMILY MEMBER"/>
    <property type="match status" value="1"/>
</dbReference>
<evidence type="ECO:0000256" key="2">
    <source>
        <dbReference type="PIRSR" id="PIRSR005962-1"/>
    </source>
</evidence>
<keyword evidence="5" id="KW-1185">Reference proteome</keyword>